<sequence>MRGILGTLDDGREAESRMEMWRVLSEASGSKGVLWRPWYRYEQLAGKAAGGQQPTLGGALPPSSPVNAIMAPLSPAPRYFAGQALGGSSLGRRRTSVASARPRQIEGSFGMP</sequence>
<dbReference type="EMBL" id="DS985214">
    <property type="protein sequence ID" value="EEY14910.1"/>
    <property type="molecule type" value="Genomic_DNA"/>
</dbReference>
<name>C9S8D1_VERA1</name>
<dbReference type="Proteomes" id="UP000008698">
    <property type="component" value="Unassembled WGS sequence"/>
</dbReference>
<protein>
    <submittedName>
        <fullName evidence="2">Predicted protein</fullName>
    </submittedName>
</protein>
<evidence type="ECO:0000313" key="3">
    <source>
        <dbReference type="Proteomes" id="UP000008698"/>
    </source>
</evidence>
<dbReference type="HOGENOM" id="CLU_146892_0_0_1"/>
<dbReference type="RefSeq" id="XP_003009336.1">
    <property type="nucleotide sequence ID" value="XM_003009290.1"/>
</dbReference>
<evidence type="ECO:0000313" key="2">
    <source>
        <dbReference type="EMBL" id="EEY14910.1"/>
    </source>
</evidence>
<keyword evidence="3" id="KW-1185">Reference proteome</keyword>
<accession>C9S8D1</accession>
<feature type="region of interest" description="Disordered" evidence="1">
    <location>
        <begin position="86"/>
        <end position="112"/>
    </location>
</feature>
<dbReference type="GeneID" id="9530917"/>
<dbReference type="AlphaFoldDB" id="C9S8D1"/>
<reference evidence="3" key="1">
    <citation type="journal article" date="2011" name="PLoS Pathog.">
        <title>Comparative genomics yields insights into niche adaptation of plant vascular wilt pathogens.</title>
        <authorList>
            <person name="Klosterman S.J."/>
            <person name="Subbarao K.V."/>
            <person name="Kang S."/>
            <person name="Veronese P."/>
            <person name="Gold S.E."/>
            <person name="Thomma B.P.H.J."/>
            <person name="Chen Z."/>
            <person name="Henrissat B."/>
            <person name="Lee Y.-H."/>
            <person name="Park J."/>
            <person name="Garcia-Pedrajas M.D."/>
            <person name="Barbara D.J."/>
            <person name="Anchieta A."/>
            <person name="de Jonge R."/>
            <person name="Santhanam P."/>
            <person name="Maruthachalam K."/>
            <person name="Atallah Z."/>
            <person name="Amyotte S.G."/>
            <person name="Paz Z."/>
            <person name="Inderbitzin P."/>
            <person name="Hayes R.J."/>
            <person name="Heiman D.I."/>
            <person name="Young S."/>
            <person name="Zeng Q."/>
            <person name="Engels R."/>
            <person name="Galagan J."/>
            <person name="Cuomo C.A."/>
            <person name="Dobinson K.F."/>
            <person name="Ma L.-J."/>
        </authorList>
    </citation>
    <scope>NUCLEOTIDE SEQUENCE [LARGE SCALE GENOMIC DNA]</scope>
    <source>
        <strain evidence="3">VaMs.102 / ATCC MYA-4576 / FGSC 10136</strain>
    </source>
</reference>
<evidence type="ECO:0000256" key="1">
    <source>
        <dbReference type="SAM" id="MobiDB-lite"/>
    </source>
</evidence>
<organism evidence="3">
    <name type="scientific">Verticillium alfalfae (strain VaMs.102 / ATCC MYA-4576 / FGSC 10136)</name>
    <name type="common">Verticillium wilt of alfalfa</name>
    <name type="synonym">Verticillium albo-atrum</name>
    <dbReference type="NCBI Taxonomy" id="526221"/>
    <lineage>
        <taxon>Eukaryota</taxon>
        <taxon>Fungi</taxon>
        <taxon>Dikarya</taxon>
        <taxon>Ascomycota</taxon>
        <taxon>Pezizomycotina</taxon>
        <taxon>Sordariomycetes</taxon>
        <taxon>Hypocreomycetidae</taxon>
        <taxon>Glomerellales</taxon>
        <taxon>Plectosphaerellaceae</taxon>
        <taxon>Verticillium</taxon>
    </lineage>
</organism>
<gene>
    <name evidence="2" type="ORF">VDBG_01019</name>
</gene>
<proteinExistence type="predicted"/>
<dbReference type="KEGG" id="val:VDBG_01019"/>